<dbReference type="Proteomes" id="UP000829291">
    <property type="component" value="Chromosome 2"/>
</dbReference>
<dbReference type="FunFam" id="2.40.10.10:FF:000166">
    <property type="entry name" value="Trypsin"/>
    <property type="match status" value="1"/>
</dbReference>
<evidence type="ECO:0000313" key="10">
    <source>
        <dbReference type="RefSeq" id="XP_015517325.1"/>
    </source>
</evidence>
<evidence type="ECO:0000259" key="8">
    <source>
        <dbReference type="PROSITE" id="PS50240"/>
    </source>
</evidence>
<dbReference type="InterPro" id="IPR033116">
    <property type="entry name" value="TRYPSIN_SER"/>
</dbReference>
<evidence type="ECO:0000256" key="1">
    <source>
        <dbReference type="ARBA" id="ARBA00004613"/>
    </source>
</evidence>
<dbReference type="CDD" id="cd00190">
    <property type="entry name" value="Tryp_SPc"/>
    <property type="match status" value="1"/>
</dbReference>
<dbReference type="InterPro" id="IPR050127">
    <property type="entry name" value="Serine_Proteases_S1"/>
</dbReference>
<evidence type="ECO:0000256" key="6">
    <source>
        <dbReference type="ARBA" id="ARBA00023157"/>
    </source>
</evidence>
<dbReference type="InParanoid" id="A0A6J0BS76"/>
<dbReference type="PROSITE" id="PS50240">
    <property type="entry name" value="TRYPSIN_DOM"/>
    <property type="match status" value="1"/>
</dbReference>
<dbReference type="InterPro" id="IPR001314">
    <property type="entry name" value="Peptidase_S1A"/>
</dbReference>
<gene>
    <name evidence="10" type="primary">LOC107222460</name>
</gene>
<name>A0A6J0BS76_NEOLC</name>
<accession>A0A6J0BS76</accession>
<dbReference type="InterPro" id="IPR018114">
    <property type="entry name" value="TRYPSIN_HIS"/>
</dbReference>
<evidence type="ECO:0000256" key="3">
    <source>
        <dbReference type="ARBA" id="ARBA00022670"/>
    </source>
</evidence>
<evidence type="ECO:0000256" key="4">
    <source>
        <dbReference type="ARBA" id="ARBA00022801"/>
    </source>
</evidence>
<dbReference type="InterPro" id="IPR001254">
    <property type="entry name" value="Trypsin_dom"/>
</dbReference>
<dbReference type="PANTHER" id="PTHR24264:SF65">
    <property type="entry name" value="SRCR DOMAIN-CONTAINING PROTEIN"/>
    <property type="match status" value="1"/>
</dbReference>
<comment type="subcellular location">
    <subcellularLocation>
        <location evidence="1">Secreted</location>
    </subcellularLocation>
</comment>
<proteinExistence type="predicted"/>
<dbReference type="GO" id="GO:0004252">
    <property type="term" value="F:serine-type endopeptidase activity"/>
    <property type="evidence" value="ECO:0007669"/>
    <property type="project" value="InterPro"/>
</dbReference>
<keyword evidence="4 7" id="KW-0378">Hydrolase</keyword>
<keyword evidence="5 7" id="KW-0720">Serine protease</keyword>
<keyword evidence="3 7" id="KW-0645">Protease</keyword>
<organism evidence="10">
    <name type="scientific">Neodiprion lecontei</name>
    <name type="common">Redheaded pine sawfly</name>
    <dbReference type="NCBI Taxonomy" id="441921"/>
    <lineage>
        <taxon>Eukaryota</taxon>
        <taxon>Metazoa</taxon>
        <taxon>Ecdysozoa</taxon>
        <taxon>Arthropoda</taxon>
        <taxon>Hexapoda</taxon>
        <taxon>Insecta</taxon>
        <taxon>Pterygota</taxon>
        <taxon>Neoptera</taxon>
        <taxon>Endopterygota</taxon>
        <taxon>Hymenoptera</taxon>
        <taxon>Tenthredinoidea</taxon>
        <taxon>Diprionidae</taxon>
        <taxon>Diprioninae</taxon>
        <taxon>Neodiprion</taxon>
    </lineage>
</organism>
<dbReference type="InterPro" id="IPR009003">
    <property type="entry name" value="Peptidase_S1_PA"/>
</dbReference>
<dbReference type="GO" id="GO:0006508">
    <property type="term" value="P:proteolysis"/>
    <property type="evidence" value="ECO:0007669"/>
    <property type="project" value="UniProtKB-KW"/>
</dbReference>
<dbReference type="PRINTS" id="PR00722">
    <property type="entry name" value="CHYMOTRYPSIN"/>
</dbReference>
<dbReference type="PROSITE" id="PS00135">
    <property type="entry name" value="TRYPSIN_SER"/>
    <property type="match status" value="1"/>
</dbReference>
<dbReference type="InterPro" id="IPR043504">
    <property type="entry name" value="Peptidase_S1_PA_chymotrypsin"/>
</dbReference>
<dbReference type="RefSeq" id="XP_015517325.1">
    <property type="nucleotide sequence ID" value="XM_015661839.2"/>
</dbReference>
<dbReference type="AlphaFoldDB" id="A0A6J0BS76"/>
<feature type="domain" description="Peptidase S1" evidence="8">
    <location>
        <begin position="66"/>
        <end position="313"/>
    </location>
</feature>
<keyword evidence="9" id="KW-1185">Reference proteome</keyword>
<dbReference type="PROSITE" id="PS00134">
    <property type="entry name" value="TRYPSIN_HIS"/>
    <property type="match status" value="1"/>
</dbReference>
<reference evidence="10" key="1">
    <citation type="submission" date="2025-08" db="UniProtKB">
        <authorList>
            <consortium name="RefSeq"/>
        </authorList>
    </citation>
    <scope>IDENTIFICATION</scope>
    <source>
        <tissue evidence="10">Thorax and Abdomen</tissue>
    </source>
</reference>
<evidence type="ECO:0000256" key="5">
    <source>
        <dbReference type="ARBA" id="ARBA00022825"/>
    </source>
</evidence>
<dbReference type="Pfam" id="PF00089">
    <property type="entry name" value="Trypsin"/>
    <property type="match status" value="1"/>
</dbReference>
<evidence type="ECO:0000256" key="7">
    <source>
        <dbReference type="RuleBase" id="RU363034"/>
    </source>
</evidence>
<protein>
    <submittedName>
        <fullName evidence="10">Trypsin</fullName>
    </submittedName>
</protein>
<dbReference type="PANTHER" id="PTHR24264">
    <property type="entry name" value="TRYPSIN-RELATED"/>
    <property type="match status" value="1"/>
</dbReference>
<dbReference type="OrthoDB" id="10061449at2759"/>
<dbReference type="SMART" id="SM00020">
    <property type="entry name" value="Tryp_SPc"/>
    <property type="match status" value="1"/>
</dbReference>
<dbReference type="GeneID" id="107222460"/>
<dbReference type="GO" id="GO:0005615">
    <property type="term" value="C:extracellular space"/>
    <property type="evidence" value="ECO:0007669"/>
    <property type="project" value="TreeGrafter"/>
</dbReference>
<evidence type="ECO:0000256" key="2">
    <source>
        <dbReference type="ARBA" id="ARBA00022525"/>
    </source>
</evidence>
<evidence type="ECO:0000313" key="9">
    <source>
        <dbReference type="Proteomes" id="UP000829291"/>
    </source>
</evidence>
<keyword evidence="2" id="KW-0964">Secreted</keyword>
<keyword evidence="6" id="KW-1015">Disulfide bond</keyword>
<sequence length="314" mass="32926">MVYKTTVKRGKFVQSTMKFAAIACLAVLATVAAVGEANPTWARAFPEHNVQGAYPDLHHLYGNSRIVNGQDAVQGAYPYQVSLWWGWSIIISASHSCGGSLISEEWVVTAAHCFTELPSFGSTTVYAGKHLINVVESTQQSSAVGQTFIHPSYTGGVAPHDIALIKLASPFTLNANVATIRLPAAGTLHAGDAVLSGWGSVSQTILPSMPSVLQTATIPIVDTQVCYDALSRFVANPPLVPTAIDNVCTGPLDNSRISACSGDSGGPLAQLISGSWELVGIVSWGLSPCGTVGAPSVFVRASAYIDWIDGIISN</sequence>
<dbReference type="SUPFAM" id="SSF50494">
    <property type="entry name" value="Trypsin-like serine proteases"/>
    <property type="match status" value="1"/>
</dbReference>
<dbReference type="Gene3D" id="2.40.10.10">
    <property type="entry name" value="Trypsin-like serine proteases"/>
    <property type="match status" value="1"/>
</dbReference>
<dbReference type="KEGG" id="nlo:107222460"/>